<evidence type="ECO:0000313" key="1">
    <source>
        <dbReference type="EMBL" id="JAD75543.1"/>
    </source>
</evidence>
<proteinExistence type="predicted"/>
<name>A0A0A9CM72_ARUDO</name>
<reference evidence="1" key="1">
    <citation type="submission" date="2014-09" db="EMBL/GenBank/DDBJ databases">
        <authorList>
            <person name="Magalhaes I.L.F."/>
            <person name="Oliveira U."/>
            <person name="Santos F.R."/>
            <person name="Vidigal T.H.D.A."/>
            <person name="Brescovit A.D."/>
            <person name="Santos A.J."/>
        </authorList>
    </citation>
    <scope>NUCLEOTIDE SEQUENCE</scope>
    <source>
        <tissue evidence="1">Shoot tissue taken approximately 20 cm above the soil surface</tissue>
    </source>
</reference>
<organism evidence="1">
    <name type="scientific">Arundo donax</name>
    <name type="common">Giant reed</name>
    <name type="synonym">Donax arundinaceus</name>
    <dbReference type="NCBI Taxonomy" id="35708"/>
    <lineage>
        <taxon>Eukaryota</taxon>
        <taxon>Viridiplantae</taxon>
        <taxon>Streptophyta</taxon>
        <taxon>Embryophyta</taxon>
        <taxon>Tracheophyta</taxon>
        <taxon>Spermatophyta</taxon>
        <taxon>Magnoliopsida</taxon>
        <taxon>Liliopsida</taxon>
        <taxon>Poales</taxon>
        <taxon>Poaceae</taxon>
        <taxon>PACMAD clade</taxon>
        <taxon>Arundinoideae</taxon>
        <taxon>Arundineae</taxon>
        <taxon>Arundo</taxon>
    </lineage>
</organism>
<protein>
    <submittedName>
        <fullName evidence="1">Uncharacterized protein</fullName>
    </submittedName>
</protein>
<accession>A0A0A9CM72</accession>
<dbReference type="EMBL" id="GBRH01222352">
    <property type="protein sequence ID" value="JAD75543.1"/>
    <property type="molecule type" value="Transcribed_RNA"/>
</dbReference>
<sequence>MYNLGNGAQNFYIVSCCVETTNLSTKAATAVSPSRCLRMFSHKVLNNRYLS</sequence>
<dbReference type="AlphaFoldDB" id="A0A0A9CM72"/>
<reference evidence="1" key="2">
    <citation type="journal article" date="2015" name="Data Brief">
        <title>Shoot transcriptome of the giant reed, Arundo donax.</title>
        <authorList>
            <person name="Barrero R.A."/>
            <person name="Guerrero F.D."/>
            <person name="Moolhuijzen P."/>
            <person name="Goolsby J.A."/>
            <person name="Tidwell J."/>
            <person name="Bellgard S.E."/>
            <person name="Bellgard M.I."/>
        </authorList>
    </citation>
    <scope>NUCLEOTIDE SEQUENCE</scope>
    <source>
        <tissue evidence="1">Shoot tissue taken approximately 20 cm above the soil surface</tissue>
    </source>
</reference>